<keyword evidence="4" id="KW-1185">Reference proteome</keyword>
<evidence type="ECO:0000313" key="3">
    <source>
        <dbReference type="EMBL" id="GGN57451.1"/>
    </source>
</evidence>
<feature type="transmembrane region" description="Helical" evidence="2">
    <location>
        <begin position="60"/>
        <end position="82"/>
    </location>
</feature>
<accession>A0ABQ2JW26</accession>
<comment type="caution">
    <text evidence="3">The sequence shown here is derived from an EMBL/GenBank/DDBJ whole genome shotgun (WGS) entry which is preliminary data.</text>
</comment>
<reference evidence="4" key="1">
    <citation type="journal article" date="2019" name="Int. J. Syst. Evol. Microbiol.">
        <title>The Global Catalogue of Microorganisms (GCM) 10K type strain sequencing project: providing services to taxonomists for standard genome sequencing and annotation.</title>
        <authorList>
            <consortium name="The Broad Institute Genomics Platform"/>
            <consortium name="The Broad Institute Genome Sequencing Center for Infectious Disease"/>
            <person name="Wu L."/>
            <person name="Ma J."/>
        </authorList>
    </citation>
    <scope>NUCLEOTIDE SEQUENCE [LARGE SCALE GENOMIC DNA]</scope>
    <source>
        <strain evidence="4">CGMCC 1.6784</strain>
    </source>
</reference>
<name>A0ABQ2JW26_9SPHN</name>
<dbReference type="RefSeq" id="WP_188821837.1">
    <property type="nucleotide sequence ID" value="NZ_BMLK01000019.1"/>
</dbReference>
<dbReference type="EMBL" id="BMLK01000019">
    <property type="protein sequence ID" value="GGN57451.1"/>
    <property type="molecule type" value="Genomic_DNA"/>
</dbReference>
<keyword evidence="2" id="KW-0472">Membrane</keyword>
<evidence type="ECO:0000256" key="1">
    <source>
        <dbReference type="SAM" id="MobiDB-lite"/>
    </source>
</evidence>
<evidence type="ECO:0000313" key="4">
    <source>
        <dbReference type="Proteomes" id="UP000605099"/>
    </source>
</evidence>
<protein>
    <recommendedName>
        <fullName evidence="5">DUF2628 domain-containing protein</fullName>
    </recommendedName>
</protein>
<gene>
    <name evidence="3" type="ORF">GCM10011349_36030</name>
</gene>
<dbReference type="Proteomes" id="UP000605099">
    <property type="component" value="Unassembled WGS sequence"/>
</dbReference>
<evidence type="ECO:0008006" key="5">
    <source>
        <dbReference type="Google" id="ProtNLM"/>
    </source>
</evidence>
<keyword evidence="2" id="KW-1133">Transmembrane helix</keyword>
<keyword evidence="2" id="KW-0812">Transmembrane</keyword>
<proteinExistence type="predicted"/>
<organism evidence="3 4">
    <name type="scientific">Novosphingobium indicum</name>
    <dbReference type="NCBI Taxonomy" id="462949"/>
    <lineage>
        <taxon>Bacteria</taxon>
        <taxon>Pseudomonadati</taxon>
        <taxon>Pseudomonadota</taxon>
        <taxon>Alphaproteobacteria</taxon>
        <taxon>Sphingomonadales</taxon>
        <taxon>Sphingomonadaceae</taxon>
        <taxon>Novosphingobium</taxon>
    </lineage>
</organism>
<evidence type="ECO:0000256" key="2">
    <source>
        <dbReference type="SAM" id="Phobius"/>
    </source>
</evidence>
<feature type="region of interest" description="Disordered" evidence="1">
    <location>
        <begin position="1"/>
        <end position="22"/>
    </location>
</feature>
<sequence>MEVENDPSNTTENQATNGTSKPEASAWLWRPWQAKLWWAGIAAYWAGKCASFYVPSLEGFYTSALAGYLNILFFPITALLILGIDFAQARFAASDWEFVEPTQEEMFPRRSVGGLRDPYSDPLDPRSGALYWRHRENG</sequence>